<evidence type="ECO:0000313" key="1">
    <source>
        <dbReference type="EMBL" id="GAJ20673.1"/>
    </source>
</evidence>
<reference evidence="1" key="1">
    <citation type="journal article" date="2014" name="Front. Microbiol.">
        <title>High frequency of phylogenetically diverse reductive dehalogenase-homologous genes in deep subseafloor sedimentary metagenomes.</title>
        <authorList>
            <person name="Kawai M."/>
            <person name="Futagami T."/>
            <person name="Toyoda A."/>
            <person name="Takaki Y."/>
            <person name="Nishi S."/>
            <person name="Hori S."/>
            <person name="Arai W."/>
            <person name="Tsubouchi T."/>
            <person name="Morono Y."/>
            <person name="Uchiyama I."/>
            <person name="Ito T."/>
            <person name="Fujiyama A."/>
            <person name="Inagaki F."/>
            <person name="Takami H."/>
        </authorList>
    </citation>
    <scope>NUCLEOTIDE SEQUENCE</scope>
    <source>
        <strain evidence="1">Expedition CK06-06</strain>
    </source>
</reference>
<dbReference type="AlphaFoldDB" id="X1UT33"/>
<proteinExistence type="predicted"/>
<accession>X1UT33</accession>
<gene>
    <name evidence="1" type="ORF">S12H4_62675</name>
</gene>
<dbReference type="EMBL" id="BARW01042164">
    <property type="protein sequence ID" value="GAJ20673.1"/>
    <property type="molecule type" value="Genomic_DNA"/>
</dbReference>
<organism evidence="1">
    <name type="scientific">marine sediment metagenome</name>
    <dbReference type="NCBI Taxonomy" id="412755"/>
    <lineage>
        <taxon>unclassified sequences</taxon>
        <taxon>metagenomes</taxon>
        <taxon>ecological metagenomes</taxon>
    </lineage>
</organism>
<feature type="non-terminal residue" evidence="1">
    <location>
        <position position="72"/>
    </location>
</feature>
<sequence>PNSLSMGSNDIYICYPSSDKDSVKQFDHWIKKFSKYLTILLERILPESPNIVLCEDFKVEKKEDFYSIVDKQ</sequence>
<name>X1UT33_9ZZZZ</name>
<protein>
    <submittedName>
        <fullName evidence="1">Uncharacterized protein</fullName>
    </submittedName>
</protein>
<feature type="non-terminal residue" evidence="1">
    <location>
        <position position="1"/>
    </location>
</feature>
<comment type="caution">
    <text evidence="1">The sequence shown here is derived from an EMBL/GenBank/DDBJ whole genome shotgun (WGS) entry which is preliminary data.</text>
</comment>